<dbReference type="Proteomes" id="UP001501532">
    <property type="component" value="Unassembled WGS sequence"/>
</dbReference>
<gene>
    <name evidence="2" type="ORF">GCM10010448_35110</name>
</gene>
<feature type="region of interest" description="Disordered" evidence="1">
    <location>
        <begin position="14"/>
        <end position="60"/>
    </location>
</feature>
<sequence>MIYGLHRAKGAPALGALLGEDGPFGRRPVLGEDADTKARADDTDTTSLPDPAAPDVKVRG</sequence>
<dbReference type="RefSeq" id="WP_234520227.1">
    <property type="nucleotide sequence ID" value="NZ_BAAAUF010000028.1"/>
</dbReference>
<evidence type="ECO:0000313" key="3">
    <source>
        <dbReference type="Proteomes" id="UP001501532"/>
    </source>
</evidence>
<evidence type="ECO:0000313" key="2">
    <source>
        <dbReference type="EMBL" id="GAA3049074.1"/>
    </source>
</evidence>
<dbReference type="EMBL" id="BAAAUF010000028">
    <property type="protein sequence ID" value="GAA3049074.1"/>
    <property type="molecule type" value="Genomic_DNA"/>
</dbReference>
<proteinExistence type="predicted"/>
<comment type="caution">
    <text evidence="2">The sequence shown here is derived from an EMBL/GenBank/DDBJ whole genome shotgun (WGS) entry which is preliminary data.</text>
</comment>
<keyword evidence="3" id="KW-1185">Reference proteome</keyword>
<protein>
    <submittedName>
        <fullName evidence="2">Uncharacterized protein</fullName>
    </submittedName>
</protein>
<accession>A0ABP6LNE1</accession>
<organism evidence="2 3">
    <name type="scientific">Streptomyces glomeratus</name>
    <dbReference type="NCBI Taxonomy" id="284452"/>
    <lineage>
        <taxon>Bacteria</taxon>
        <taxon>Bacillati</taxon>
        <taxon>Actinomycetota</taxon>
        <taxon>Actinomycetes</taxon>
        <taxon>Kitasatosporales</taxon>
        <taxon>Streptomycetaceae</taxon>
        <taxon>Streptomyces</taxon>
    </lineage>
</organism>
<name>A0ABP6LNE1_9ACTN</name>
<evidence type="ECO:0000256" key="1">
    <source>
        <dbReference type="SAM" id="MobiDB-lite"/>
    </source>
</evidence>
<reference evidence="3" key="1">
    <citation type="journal article" date="2019" name="Int. J. Syst. Evol. Microbiol.">
        <title>The Global Catalogue of Microorganisms (GCM) 10K type strain sequencing project: providing services to taxonomists for standard genome sequencing and annotation.</title>
        <authorList>
            <consortium name="The Broad Institute Genomics Platform"/>
            <consortium name="The Broad Institute Genome Sequencing Center for Infectious Disease"/>
            <person name="Wu L."/>
            <person name="Ma J."/>
        </authorList>
    </citation>
    <scope>NUCLEOTIDE SEQUENCE [LARGE SCALE GENOMIC DNA]</scope>
    <source>
        <strain evidence="3">JCM 9091</strain>
    </source>
</reference>